<comment type="caution">
    <text evidence="1">The sequence shown here is derived from an EMBL/GenBank/DDBJ whole genome shotgun (WGS) entry which is preliminary data.</text>
</comment>
<dbReference type="InterPro" id="IPR029063">
    <property type="entry name" value="SAM-dependent_MTases_sf"/>
</dbReference>
<keyword evidence="1" id="KW-0808">Transferase</keyword>
<proteinExistence type="predicted"/>
<dbReference type="GO" id="GO:0008168">
    <property type="term" value="F:methyltransferase activity"/>
    <property type="evidence" value="ECO:0007669"/>
    <property type="project" value="UniProtKB-KW"/>
</dbReference>
<evidence type="ECO:0000313" key="2">
    <source>
        <dbReference type="Proteomes" id="UP000281343"/>
    </source>
</evidence>
<gene>
    <name evidence="1" type="ORF">D9R08_06420</name>
</gene>
<dbReference type="GO" id="GO:0032259">
    <property type="term" value="P:methylation"/>
    <property type="evidence" value="ECO:0007669"/>
    <property type="project" value="UniProtKB-KW"/>
</dbReference>
<dbReference type="EMBL" id="RCNT01000002">
    <property type="protein sequence ID" value="RMA43246.1"/>
    <property type="molecule type" value="Genomic_DNA"/>
</dbReference>
<dbReference type="OrthoDB" id="5642573at2"/>
<keyword evidence="2" id="KW-1185">Reference proteome</keyword>
<dbReference type="Gene3D" id="3.40.50.150">
    <property type="entry name" value="Vaccinia Virus protein VP39"/>
    <property type="match status" value="1"/>
</dbReference>
<name>A0A3L9YBA2_9RHOB</name>
<evidence type="ECO:0000313" key="1">
    <source>
        <dbReference type="EMBL" id="RMA43246.1"/>
    </source>
</evidence>
<dbReference type="CDD" id="cd02440">
    <property type="entry name" value="AdoMet_MTases"/>
    <property type="match status" value="1"/>
</dbReference>
<dbReference type="SUPFAM" id="SSF53335">
    <property type="entry name" value="S-adenosyl-L-methionine-dependent methyltransferases"/>
    <property type="match status" value="1"/>
</dbReference>
<dbReference type="RefSeq" id="WP_121897180.1">
    <property type="nucleotide sequence ID" value="NZ_RCNT01000002.1"/>
</dbReference>
<dbReference type="Pfam" id="PF13489">
    <property type="entry name" value="Methyltransf_23"/>
    <property type="match status" value="1"/>
</dbReference>
<dbReference type="PANTHER" id="PTHR43861">
    <property type="entry name" value="TRANS-ACONITATE 2-METHYLTRANSFERASE-RELATED"/>
    <property type="match status" value="1"/>
</dbReference>
<dbReference type="AlphaFoldDB" id="A0A3L9YBA2"/>
<protein>
    <submittedName>
        <fullName evidence="1">Class I SAM-dependent methyltransferase</fullName>
    </submittedName>
</protein>
<sequence>MIPQSTFWDRTAARYARSPIRNMGAYEQTMARTRSYLNADDRVFEMGAGTSSTALLLAPLVRHYTSSDISAEMVAIGRDKARDAGIGNLDVVQAEVGGHRAETDPYDLVLAYNLLHLLPDPGAAARQAHAMLRPGGLFISKTTCLAGQLYLRPLIAAMQFFGKAPYVNFLGADTLEATVKDAGFDIIEADNHPAGKRNRFLVARKTQADRRIGL</sequence>
<dbReference type="Proteomes" id="UP000281343">
    <property type="component" value="Unassembled WGS sequence"/>
</dbReference>
<keyword evidence="1" id="KW-0489">Methyltransferase</keyword>
<accession>A0A3L9YBA2</accession>
<organism evidence="1 2">
    <name type="scientific">Rhodophyticola porphyridii</name>
    <dbReference type="NCBI Taxonomy" id="1852017"/>
    <lineage>
        <taxon>Bacteria</taxon>
        <taxon>Pseudomonadati</taxon>
        <taxon>Pseudomonadota</taxon>
        <taxon>Alphaproteobacteria</taxon>
        <taxon>Rhodobacterales</taxon>
        <taxon>Roseobacteraceae</taxon>
        <taxon>Rhodophyticola</taxon>
    </lineage>
</organism>
<reference evidence="1 2" key="1">
    <citation type="submission" date="2018-10" db="EMBL/GenBank/DDBJ databases">
        <authorList>
            <person name="Jung H.S."/>
            <person name="Jeon C.O."/>
        </authorList>
    </citation>
    <scope>NUCLEOTIDE SEQUENCE [LARGE SCALE GENOMIC DNA]</scope>
    <source>
        <strain evidence="1 2">MA-7-27</strain>
    </source>
</reference>